<feature type="compositionally biased region" description="Basic and acidic residues" evidence="9">
    <location>
        <begin position="744"/>
        <end position="759"/>
    </location>
</feature>
<dbReference type="InterPro" id="IPR016130">
    <property type="entry name" value="Tyr_Pase_AS"/>
</dbReference>
<feature type="domain" description="Tyrosine specific protein phosphatases" evidence="11">
    <location>
        <begin position="364"/>
        <end position="422"/>
    </location>
</feature>
<dbReference type="Gene3D" id="3.90.190.10">
    <property type="entry name" value="Protein tyrosine phosphatase superfamily"/>
    <property type="match status" value="1"/>
</dbReference>
<feature type="compositionally biased region" description="Pro residues" evidence="9">
    <location>
        <begin position="711"/>
        <end position="721"/>
    </location>
</feature>
<evidence type="ECO:0000256" key="8">
    <source>
        <dbReference type="ARBA" id="ARBA00048336"/>
    </source>
</evidence>
<dbReference type="PROSITE" id="PS50056">
    <property type="entry name" value="TYR_PHOSPHATASE_2"/>
    <property type="match status" value="1"/>
</dbReference>
<feature type="compositionally biased region" description="Pro residues" evidence="9">
    <location>
        <begin position="779"/>
        <end position="789"/>
    </location>
</feature>
<comment type="caution">
    <text evidence="13">The sequence shown here is derived from an EMBL/GenBank/DDBJ whole genome shotgun (WGS) entry which is preliminary data.</text>
</comment>
<dbReference type="Pfam" id="PF00782">
    <property type="entry name" value="DSPc"/>
    <property type="match status" value="1"/>
</dbReference>
<accession>A0AA47NC17</accession>
<dbReference type="InterPro" id="IPR043587">
    <property type="entry name" value="Phosphatase_SSH-like"/>
</dbReference>
<comment type="similarity">
    <text evidence="2">Belongs to the protein-tyrosine phosphatase family.</text>
</comment>
<dbReference type="InterPro" id="IPR020422">
    <property type="entry name" value="TYR_PHOSPHATASE_DUAL_dom"/>
</dbReference>
<evidence type="ECO:0000313" key="14">
    <source>
        <dbReference type="Proteomes" id="UP001174136"/>
    </source>
</evidence>
<evidence type="ECO:0000256" key="1">
    <source>
        <dbReference type="ARBA" id="ARBA00004245"/>
    </source>
</evidence>
<dbReference type="EMBL" id="JAOPHQ010000018">
    <property type="protein sequence ID" value="KAK0156263.1"/>
    <property type="molecule type" value="Genomic_DNA"/>
</dbReference>
<dbReference type="GO" id="GO:0004722">
    <property type="term" value="F:protein serine/threonine phosphatase activity"/>
    <property type="evidence" value="ECO:0007669"/>
    <property type="project" value="UniProtKB-EC"/>
</dbReference>
<feature type="domain" description="Tyrosine-protein phosphatase" evidence="10">
    <location>
        <begin position="303"/>
        <end position="444"/>
    </location>
</feature>
<feature type="compositionally biased region" description="Basic and acidic residues" evidence="9">
    <location>
        <begin position="1254"/>
        <end position="1286"/>
    </location>
</feature>
<dbReference type="Pfam" id="PF08766">
    <property type="entry name" value="DEK_C"/>
    <property type="match status" value="1"/>
</dbReference>
<feature type="compositionally biased region" description="Pro residues" evidence="9">
    <location>
        <begin position="987"/>
        <end position="997"/>
    </location>
</feature>
<reference evidence="13" key="1">
    <citation type="journal article" date="2023" name="Front. Mar. Sci.">
        <title>A new Merluccius polli reference genome to investigate the effects of global change in West African waters.</title>
        <authorList>
            <person name="Mateo J.L."/>
            <person name="Blanco-Fernandez C."/>
            <person name="Garcia-Vazquez E."/>
            <person name="Machado-Schiaffino G."/>
        </authorList>
    </citation>
    <scope>NUCLEOTIDE SEQUENCE</scope>
    <source>
        <strain evidence="13">C29</strain>
        <tissue evidence="13">Fin</tissue>
    </source>
</reference>
<feature type="compositionally biased region" description="Low complexity" evidence="9">
    <location>
        <begin position="666"/>
        <end position="675"/>
    </location>
</feature>
<dbReference type="CDD" id="cd11652">
    <property type="entry name" value="SSH-N"/>
    <property type="match status" value="1"/>
</dbReference>
<dbReference type="PROSITE" id="PS51998">
    <property type="entry name" value="DEK_C"/>
    <property type="match status" value="1"/>
</dbReference>
<dbReference type="GO" id="GO:0030837">
    <property type="term" value="P:negative regulation of actin filament polymerization"/>
    <property type="evidence" value="ECO:0007669"/>
    <property type="project" value="InterPro"/>
</dbReference>
<protein>
    <recommendedName>
        <fullName evidence="3">protein-serine/threonine phosphatase</fullName>
        <ecNumber evidence="3">3.1.3.16</ecNumber>
    </recommendedName>
</protein>
<evidence type="ECO:0000256" key="5">
    <source>
        <dbReference type="ARBA" id="ARBA00022801"/>
    </source>
</evidence>
<keyword evidence="6" id="KW-0904">Protein phosphatase</keyword>
<evidence type="ECO:0000259" key="12">
    <source>
        <dbReference type="PROSITE" id="PS51998"/>
    </source>
</evidence>
<dbReference type="InterPro" id="IPR014876">
    <property type="entry name" value="DEK_C"/>
</dbReference>
<feature type="compositionally biased region" description="Basic and acidic residues" evidence="9">
    <location>
        <begin position="455"/>
        <end position="467"/>
    </location>
</feature>
<dbReference type="Pfam" id="PF23040">
    <property type="entry name" value="PH_SSH1-like_1st"/>
    <property type="match status" value="1"/>
</dbReference>
<feature type="compositionally biased region" description="Basic and acidic residues" evidence="9">
    <location>
        <begin position="1135"/>
        <end position="1149"/>
    </location>
</feature>
<feature type="compositionally biased region" description="Polar residues" evidence="9">
    <location>
        <begin position="1083"/>
        <end position="1093"/>
    </location>
</feature>
<keyword evidence="7" id="KW-0206">Cytoskeleton</keyword>
<evidence type="ECO:0000256" key="2">
    <source>
        <dbReference type="ARBA" id="ARBA00009580"/>
    </source>
</evidence>
<evidence type="ECO:0000256" key="4">
    <source>
        <dbReference type="ARBA" id="ARBA00022490"/>
    </source>
</evidence>
<dbReference type="PANTHER" id="PTHR45864">
    <property type="entry name" value="SLINGSHOT PROTEIN PHOSPHATASE HOMOLOG"/>
    <property type="match status" value="1"/>
</dbReference>
<comment type="catalytic activity">
    <reaction evidence="8">
        <text>O-phospho-L-threonyl-[protein] + H2O = L-threonyl-[protein] + phosphate</text>
        <dbReference type="Rhea" id="RHEA:47004"/>
        <dbReference type="Rhea" id="RHEA-COMP:11060"/>
        <dbReference type="Rhea" id="RHEA-COMP:11605"/>
        <dbReference type="ChEBI" id="CHEBI:15377"/>
        <dbReference type="ChEBI" id="CHEBI:30013"/>
        <dbReference type="ChEBI" id="CHEBI:43474"/>
        <dbReference type="ChEBI" id="CHEBI:61977"/>
        <dbReference type="EC" id="3.1.3.16"/>
    </reaction>
</comment>
<feature type="compositionally biased region" description="Low complexity" evidence="9">
    <location>
        <begin position="631"/>
        <end position="656"/>
    </location>
</feature>
<dbReference type="GO" id="GO:0003779">
    <property type="term" value="F:actin binding"/>
    <property type="evidence" value="ECO:0007669"/>
    <property type="project" value="InterPro"/>
</dbReference>
<keyword evidence="5" id="KW-0378">Hydrolase</keyword>
<dbReference type="GO" id="GO:0005856">
    <property type="term" value="C:cytoskeleton"/>
    <property type="evidence" value="ECO:0007669"/>
    <property type="project" value="UniProtKB-SubCell"/>
</dbReference>
<feature type="compositionally biased region" description="Basic and acidic residues" evidence="9">
    <location>
        <begin position="723"/>
        <end position="736"/>
    </location>
</feature>
<dbReference type="InterPro" id="IPR000340">
    <property type="entry name" value="Dual-sp_phosphatase_cat-dom"/>
</dbReference>
<feature type="compositionally biased region" description="Basic and acidic residues" evidence="9">
    <location>
        <begin position="921"/>
        <end position="941"/>
    </location>
</feature>
<feature type="domain" description="DEK-C" evidence="12">
    <location>
        <begin position="244"/>
        <end position="299"/>
    </location>
</feature>
<dbReference type="SUPFAM" id="SSF52799">
    <property type="entry name" value="(Phosphotyrosine protein) phosphatases II"/>
    <property type="match status" value="1"/>
</dbReference>
<dbReference type="InterPro" id="IPR029021">
    <property type="entry name" value="Prot-tyrosine_phosphatase-like"/>
</dbReference>
<evidence type="ECO:0000256" key="7">
    <source>
        <dbReference type="ARBA" id="ARBA00023212"/>
    </source>
</evidence>
<evidence type="ECO:0000256" key="3">
    <source>
        <dbReference type="ARBA" id="ARBA00013081"/>
    </source>
</evidence>
<name>A0AA47NC17_MERPO</name>
<dbReference type="SMART" id="SM00195">
    <property type="entry name" value="DSPc"/>
    <property type="match status" value="1"/>
</dbReference>
<dbReference type="FunFam" id="3.90.190.10:FF:000004">
    <property type="entry name" value="Protein phosphatase Slingshot homolog 2"/>
    <property type="match status" value="1"/>
</dbReference>
<comment type="subcellular location">
    <subcellularLocation>
        <location evidence="1">Cytoplasm</location>
        <location evidence="1">Cytoskeleton</location>
    </subcellularLocation>
</comment>
<feature type="region of interest" description="Disordered" evidence="9">
    <location>
        <begin position="699"/>
        <end position="1051"/>
    </location>
</feature>
<dbReference type="PROSITE" id="PS50054">
    <property type="entry name" value="TYR_PHOSPHATASE_DUAL"/>
    <property type="match status" value="1"/>
</dbReference>
<dbReference type="PANTHER" id="PTHR45864:SF3">
    <property type="entry name" value="PROTEIN PHOSPHATASE SLINGSHOT HOMOLOG 2"/>
    <property type="match status" value="1"/>
</dbReference>
<feature type="compositionally biased region" description="Polar residues" evidence="9">
    <location>
        <begin position="583"/>
        <end position="593"/>
    </location>
</feature>
<evidence type="ECO:0000256" key="9">
    <source>
        <dbReference type="SAM" id="MobiDB-lite"/>
    </source>
</evidence>
<dbReference type="PROSITE" id="PS00383">
    <property type="entry name" value="TYR_PHOSPHATASE_1"/>
    <property type="match status" value="1"/>
</dbReference>
<dbReference type="EC" id="3.1.3.16" evidence="3"/>
<feature type="region of interest" description="Disordered" evidence="9">
    <location>
        <begin position="560"/>
        <end position="675"/>
    </location>
</feature>
<feature type="compositionally biased region" description="Polar residues" evidence="9">
    <location>
        <begin position="1288"/>
        <end position="1298"/>
    </location>
</feature>
<dbReference type="CDD" id="cd14513">
    <property type="entry name" value="DSP_slingshot"/>
    <property type="match status" value="1"/>
</dbReference>
<feature type="region of interest" description="Disordered" evidence="9">
    <location>
        <begin position="1190"/>
        <end position="1298"/>
    </location>
</feature>
<keyword evidence="4" id="KW-0963">Cytoplasm</keyword>
<evidence type="ECO:0000259" key="11">
    <source>
        <dbReference type="PROSITE" id="PS50056"/>
    </source>
</evidence>
<feature type="region of interest" description="Disordered" evidence="9">
    <location>
        <begin position="454"/>
        <end position="484"/>
    </location>
</feature>
<organism evidence="13 14">
    <name type="scientific">Merluccius polli</name>
    <name type="common">Benguela hake</name>
    <name type="synonym">Merluccius cadenati</name>
    <dbReference type="NCBI Taxonomy" id="89951"/>
    <lineage>
        <taxon>Eukaryota</taxon>
        <taxon>Metazoa</taxon>
        <taxon>Chordata</taxon>
        <taxon>Craniata</taxon>
        <taxon>Vertebrata</taxon>
        <taxon>Euteleostomi</taxon>
        <taxon>Actinopterygii</taxon>
        <taxon>Neopterygii</taxon>
        <taxon>Teleostei</taxon>
        <taxon>Neoteleostei</taxon>
        <taxon>Acanthomorphata</taxon>
        <taxon>Zeiogadaria</taxon>
        <taxon>Gadariae</taxon>
        <taxon>Gadiformes</taxon>
        <taxon>Gadoidei</taxon>
        <taxon>Merlucciidae</taxon>
        <taxon>Merluccius</taxon>
    </lineage>
</organism>
<evidence type="ECO:0000256" key="6">
    <source>
        <dbReference type="ARBA" id="ARBA00022912"/>
    </source>
</evidence>
<dbReference type="InterPro" id="IPR043588">
    <property type="entry name" value="SSH-N"/>
</dbReference>
<sequence>MSRVVQSSRWGSEAVVALRVGELWELNGAFISESFLTVKGAALFLPRGSSPTPSSSSHVSQRRNKHAGDLRQHLQTMFTLLRPEDTIRLAVRLESSYAQFTRYMVVVSTNGRQDTEESIVLGMDFTSSDSCCTLGLVLPLWSDTLIHLDGDGGFSVSTVNRIHVFKPVSVQAMWSALQSLHKACDVARCHNYYPGSLFLTWVSYYQSRLSSDQFCINEWNAMQDVLSHRPDSPVLFTDVPTERERTERLIKTRLREIMMQKDLENVTSKEIRTELEMQMVCNLREFKEFIDNEMIVILGQMDSPTKIFDHVYLGSEWNASNLEELQNSGVRYILNVTREIDNFFPGVFEYHNIRVFDEEATNLLEYWNETYKFISKAKKAGAKCLVHCKMGVSRSASTVIAYAMKEYGWDLEQAFDHVKQCRAVTKPNPSFMKQLEEYQGILLASKQRHNKLWRSHSDGDLSDRPESLCKATSHSLGRSDPHNNNISSPSLHHFLGVAVLQALGAEPLDGQAKAADTHLPQPNGVCDSAQEFSSRLAPVPRPCMAATLVPVGLPIAVPNPPSSLHLPPEPSPDRLDGSDSEQEVSPVTAGSSDTLERSPSEGPASSTASPLGPHAAAPLRSAPSPGPTLTPAPTTTTNNNNNNDDNNNPSDAPADSGRSEGRGDADGSSSHSGDSIDFFSAREKFLGLALDGRGGRVAVAVPSADRSSQPRTPPPSSPSPDEPGERREEEEQRKEMSQIPPCSNEHHDKAITDTTHHDNGVSVRHIVTEIESISHLPPAASPALPPLPCRSPTQPCRPDQLLEDQETGEVTGGCGASGDGSSTPPPSQPQSPSTPAQAPPDWPAGSVRRATKQLEQRLKQGLELSPAAPTPPPPPHHHLPRSPLHSPAAEHPRCPQSEPLLPTHGGRAVAQVQPAVSHADATSKDRETPTESRRDPQRLDSPDPGPLLPTNASSSQGPGAWLDADATDSRGTAAIMSSDTSPQQRLPSPPSPRPPSPEQQQSEDWPSGLLSVSGVTVQESDADAGPVPGVCRSQGCSPSCDARKKLAHSSRELERIQETLRELQAFLHEGGPPEGEREEQATALLSSQGTRDSQGSREDMDTEPDVGAGVEGLEEPRPVSKVGLRQGPGGVTERQGLRDRQGKSFREPAAWRRTVALEARIRQAGLTPPSQMKRSASLAKLDCLELSANDLSDWDLRPPNRSPYLHATSRPHPGPDDSWKKQRVLVQIPPAHQNLLQRSFQGDGCDGATASPGPRREEETGEKKEEVEGRDQSPRHRRRSSTERKPHQQTATVLYNTM</sequence>
<dbReference type="Proteomes" id="UP001174136">
    <property type="component" value="Unassembled WGS sequence"/>
</dbReference>
<evidence type="ECO:0000259" key="10">
    <source>
        <dbReference type="PROSITE" id="PS50054"/>
    </source>
</evidence>
<evidence type="ECO:0000313" key="13">
    <source>
        <dbReference type="EMBL" id="KAK0156263.1"/>
    </source>
</evidence>
<gene>
    <name evidence="13" type="primary">SSH2_0</name>
    <name evidence="13" type="ORF">N1851_000460</name>
</gene>
<feature type="compositionally biased region" description="Polar residues" evidence="9">
    <location>
        <begin position="470"/>
        <end position="484"/>
    </location>
</feature>
<feature type="compositionally biased region" description="Basic and acidic residues" evidence="9">
    <location>
        <begin position="1041"/>
        <end position="1051"/>
    </location>
</feature>
<feature type="region of interest" description="Disordered" evidence="9">
    <location>
        <begin position="1067"/>
        <end position="1149"/>
    </location>
</feature>
<proteinExistence type="inferred from homology"/>
<dbReference type="InterPro" id="IPR000387">
    <property type="entry name" value="Tyr_Pase_dom"/>
</dbReference>
<keyword evidence="14" id="KW-1185">Reference proteome</keyword>